<evidence type="ECO:0000313" key="3">
    <source>
        <dbReference type="Proteomes" id="UP000078540"/>
    </source>
</evidence>
<name>A0A151I5P2_9HYME</name>
<dbReference type="Pfam" id="PF03067">
    <property type="entry name" value="LPMO_10"/>
    <property type="match status" value="1"/>
</dbReference>
<proteinExistence type="predicted"/>
<dbReference type="AlphaFoldDB" id="A0A151I5P2"/>
<sequence length="156" mass="17720">MNFPDNPITVIHDASCHYVPHLLLFRMESLRIIQISYKTGSVIDVTVKLTAAHLGWFEFNLCPLETNKELETDKCFDMYPLPRADGKGYKYSIAINVAKDYTISLVLPKNVTCKQCVLRWHYHTGNTWGTCEDGTQRVGCGPQETFRSCADITITN</sequence>
<dbReference type="STRING" id="520822.A0A151I5P2"/>
<gene>
    <name evidence="2" type="ORF">ALC53_01862</name>
</gene>
<feature type="domain" description="Chitin-binding type-4" evidence="1">
    <location>
        <begin position="36"/>
        <end position="152"/>
    </location>
</feature>
<organism evidence="2 3">
    <name type="scientific">Atta colombica</name>
    <dbReference type="NCBI Taxonomy" id="520822"/>
    <lineage>
        <taxon>Eukaryota</taxon>
        <taxon>Metazoa</taxon>
        <taxon>Ecdysozoa</taxon>
        <taxon>Arthropoda</taxon>
        <taxon>Hexapoda</taxon>
        <taxon>Insecta</taxon>
        <taxon>Pterygota</taxon>
        <taxon>Neoptera</taxon>
        <taxon>Endopterygota</taxon>
        <taxon>Hymenoptera</taxon>
        <taxon>Apocrita</taxon>
        <taxon>Aculeata</taxon>
        <taxon>Formicoidea</taxon>
        <taxon>Formicidae</taxon>
        <taxon>Myrmicinae</taxon>
        <taxon>Atta</taxon>
    </lineage>
</organism>
<evidence type="ECO:0000313" key="2">
    <source>
        <dbReference type="EMBL" id="KYM90251.1"/>
    </source>
</evidence>
<dbReference type="EMBL" id="KQ976414">
    <property type="protein sequence ID" value="KYM90251.1"/>
    <property type="molecule type" value="Genomic_DNA"/>
</dbReference>
<protein>
    <recommendedName>
        <fullName evidence="1">Chitin-binding type-4 domain-containing protein</fullName>
    </recommendedName>
</protein>
<dbReference type="Proteomes" id="UP000078540">
    <property type="component" value="Unassembled WGS sequence"/>
</dbReference>
<keyword evidence="3" id="KW-1185">Reference proteome</keyword>
<dbReference type="InterPro" id="IPR004302">
    <property type="entry name" value="Cellulose/chitin-bd_N"/>
</dbReference>
<evidence type="ECO:0000259" key="1">
    <source>
        <dbReference type="Pfam" id="PF03067"/>
    </source>
</evidence>
<reference evidence="2 3" key="1">
    <citation type="submission" date="2015-09" db="EMBL/GenBank/DDBJ databases">
        <title>Atta colombica WGS genome.</title>
        <authorList>
            <person name="Nygaard S."/>
            <person name="Hu H."/>
            <person name="Boomsma J."/>
            <person name="Zhang G."/>
        </authorList>
    </citation>
    <scope>NUCLEOTIDE SEQUENCE [LARGE SCALE GENOMIC DNA]</scope>
    <source>
        <strain evidence="2">Treedump-2</strain>
        <tissue evidence="2">Whole body</tissue>
    </source>
</reference>
<accession>A0A151I5P2</accession>